<evidence type="ECO:0000313" key="2">
    <source>
        <dbReference type="EMBL" id="PAE07010.1"/>
    </source>
</evidence>
<dbReference type="Proteomes" id="UP000216475">
    <property type="component" value="Unassembled WGS sequence"/>
</dbReference>
<protein>
    <submittedName>
        <fullName evidence="2">Uncharacterized protein</fullName>
    </submittedName>
</protein>
<name>A0A268HAZ8_9BACI</name>
<organism evidence="2 3">
    <name type="scientific">Terribacillus saccharophilus</name>
    <dbReference type="NCBI Taxonomy" id="361277"/>
    <lineage>
        <taxon>Bacteria</taxon>
        <taxon>Bacillati</taxon>
        <taxon>Bacillota</taxon>
        <taxon>Bacilli</taxon>
        <taxon>Bacillales</taxon>
        <taxon>Bacillaceae</taxon>
        <taxon>Terribacillus</taxon>
    </lineage>
</organism>
<sequence>MDGNLKILTQDKSKIDDTFVDKYQSGVYTKVVEPNELKDCVKIQVYGDIQGKKVEVLKERNDKYQVSTGSLLIGEELKLPRIDRDTWLGWVPKSEVKLILEETPFDPKRF</sequence>
<proteinExistence type="predicted"/>
<evidence type="ECO:0000313" key="3">
    <source>
        <dbReference type="Proteomes" id="UP000216475"/>
    </source>
</evidence>
<dbReference type="PIRSF" id="PIRSF033725">
    <property type="entry name" value="UCP033725"/>
    <property type="match status" value="1"/>
</dbReference>
<dbReference type="OrthoDB" id="2218409at2"/>
<evidence type="ECO:0000313" key="1">
    <source>
        <dbReference type="EMBL" id="PAE01765.1"/>
    </source>
</evidence>
<comment type="caution">
    <text evidence="2">The sequence shown here is derived from an EMBL/GenBank/DDBJ whole genome shotgun (WGS) entry which is preliminary data.</text>
</comment>
<reference evidence="3 4" key="1">
    <citation type="submission" date="2017-07" db="EMBL/GenBank/DDBJ databases">
        <title>Isolation and whole genome analysis of endospore-forming bacteria from heroin.</title>
        <authorList>
            <person name="Kalinowski J."/>
            <person name="Ahrens B."/>
            <person name="Al-Dilaimi A."/>
            <person name="Winkler A."/>
            <person name="Wibberg D."/>
            <person name="Schleenbecker U."/>
            <person name="Ruckert C."/>
            <person name="Wolfel R."/>
            <person name="Grass G."/>
        </authorList>
    </citation>
    <scope>NUCLEOTIDE SEQUENCE [LARGE SCALE GENOMIC DNA]</scope>
    <source>
        <strain evidence="2 3">7509</strain>
        <strain evidence="1 4">7517-1</strain>
    </source>
</reference>
<evidence type="ECO:0000313" key="4">
    <source>
        <dbReference type="Proteomes" id="UP000216852"/>
    </source>
</evidence>
<keyword evidence="4" id="KW-1185">Reference proteome</keyword>
<dbReference type="AlphaFoldDB" id="A0A268HAZ8"/>
<accession>A0A268HAZ8</accession>
<dbReference type="EMBL" id="NPBH01000062">
    <property type="protein sequence ID" value="PAE07010.1"/>
    <property type="molecule type" value="Genomic_DNA"/>
</dbReference>
<dbReference type="InterPro" id="IPR017020">
    <property type="entry name" value="UCP033725"/>
</dbReference>
<dbReference type="EMBL" id="NPBJ01000002">
    <property type="protein sequence ID" value="PAE01765.1"/>
    <property type="molecule type" value="Genomic_DNA"/>
</dbReference>
<dbReference type="Proteomes" id="UP000216852">
    <property type="component" value="Unassembled WGS sequence"/>
</dbReference>
<gene>
    <name evidence="1" type="ORF">CHH48_00500</name>
    <name evidence="2" type="ORF">CHI12_13470</name>
</gene>